<gene>
    <name evidence="2" type="ORF">JYK02_09515</name>
</gene>
<feature type="compositionally biased region" description="Basic and acidic residues" evidence="1">
    <location>
        <begin position="18"/>
        <end position="27"/>
    </location>
</feature>
<name>A0ABS3D9T6_9BACT</name>
<feature type="region of interest" description="Disordered" evidence="1">
    <location>
        <begin position="1"/>
        <end position="29"/>
    </location>
</feature>
<accession>A0ABS3D9T6</accession>
<evidence type="ECO:0000256" key="1">
    <source>
        <dbReference type="SAM" id="MobiDB-lite"/>
    </source>
</evidence>
<dbReference type="InterPro" id="IPR014942">
    <property type="entry name" value="AbiEii"/>
</dbReference>
<proteinExistence type="predicted"/>
<dbReference type="EMBL" id="JAFIMU010000004">
    <property type="protein sequence ID" value="MBN8227746.1"/>
    <property type="molecule type" value="Genomic_DNA"/>
</dbReference>
<reference evidence="2 3" key="1">
    <citation type="submission" date="2021-02" db="EMBL/GenBank/DDBJ databases">
        <title>De Novo genome assembly of isolated myxobacteria.</title>
        <authorList>
            <person name="Stevens D.C."/>
        </authorList>
    </citation>
    <scope>NUCLEOTIDE SEQUENCE [LARGE SCALE GENOMIC DNA]</scope>
    <source>
        <strain evidence="2 3">ATCC 29039</strain>
    </source>
</reference>
<sequence length="300" mass="33685">MSGPTNPVKPPPHLPAGYERDDNRPDVFDPALKQHSAAFIKGPPRFTDPTEAARFREARARLLRRCLAGIGRQPVGAHVVARGSVVLALWYGEQARPAKDIDLVLTPATVKPDSSEGLRLMAELTRAVTDALHLEGIHLDPAAIPVDGIWTYERAEGRRLTFPWSWEGRVRDSVQVDIVFNEQLLSSPLQHMVEGVPVQVATPEESLAWKLLWLRNDMWPQGKDLYDAVLLAENTRVPPGFLRRVFDAKQDPWIEPINAEAFDFAGKMDWPNFVREHPTFAGATLEEFQARLMRALQQGI</sequence>
<protein>
    <submittedName>
        <fullName evidence="2">Nucleotidyl transferase AbiEii/AbiGii toxin family protein</fullName>
    </submittedName>
</protein>
<comment type="caution">
    <text evidence="2">The sequence shown here is derived from an EMBL/GenBank/DDBJ whole genome shotgun (WGS) entry which is preliminary data.</text>
</comment>
<evidence type="ECO:0000313" key="2">
    <source>
        <dbReference type="EMBL" id="MBN8227746.1"/>
    </source>
</evidence>
<keyword evidence="3" id="KW-1185">Reference proteome</keyword>
<dbReference type="GO" id="GO:0016740">
    <property type="term" value="F:transferase activity"/>
    <property type="evidence" value="ECO:0007669"/>
    <property type="project" value="UniProtKB-KW"/>
</dbReference>
<dbReference type="Proteomes" id="UP000664052">
    <property type="component" value="Unassembled WGS sequence"/>
</dbReference>
<dbReference type="Pfam" id="PF08843">
    <property type="entry name" value="AbiEii"/>
    <property type="match status" value="1"/>
</dbReference>
<organism evidence="2 3">
    <name type="scientific">Corallococcus macrosporus</name>
    <dbReference type="NCBI Taxonomy" id="35"/>
    <lineage>
        <taxon>Bacteria</taxon>
        <taxon>Pseudomonadati</taxon>
        <taxon>Myxococcota</taxon>
        <taxon>Myxococcia</taxon>
        <taxon>Myxococcales</taxon>
        <taxon>Cystobacterineae</taxon>
        <taxon>Myxococcaceae</taxon>
        <taxon>Corallococcus</taxon>
    </lineage>
</organism>
<dbReference type="RefSeq" id="WP_207050551.1">
    <property type="nucleotide sequence ID" value="NZ_JAFIMU010000004.1"/>
</dbReference>
<evidence type="ECO:0000313" key="3">
    <source>
        <dbReference type="Proteomes" id="UP000664052"/>
    </source>
</evidence>
<keyword evidence="2" id="KW-0808">Transferase</keyword>